<evidence type="ECO:0000259" key="6">
    <source>
        <dbReference type="Pfam" id="PF04542"/>
    </source>
</evidence>
<dbReference type="InterPro" id="IPR007627">
    <property type="entry name" value="RNA_pol_sigma70_r2"/>
</dbReference>
<dbReference type="Pfam" id="PF08281">
    <property type="entry name" value="Sigma70_r4_2"/>
    <property type="match status" value="1"/>
</dbReference>
<dbReference type="AlphaFoldDB" id="A0A3A9YRY3"/>
<dbReference type="SUPFAM" id="SSF88946">
    <property type="entry name" value="Sigma2 domain of RNA polymerase sigma factors"/>
    <property type="match status" value="1"/>
</dbReference>
<evidence type="ECO:0000256" key="2">
    <source>
        <dbReference type="ARBA" id="ARBA00023015"/>
    </source>
</evidence>
<dbReference type="Proteomes" id="UP000272474">
    <property type="component" value="Unassembled WGS sequence"/>
</dbReference>
<comment type="similarity">
    <text evidence="1">Belongs to the sigma-70 factor family. ECF subfamily.</text>
</comment>
<evidence type="ECO:0000256" key="1">
    <source>
        <dbReference type="ARBA" id="ARBA00010641"/>
    </source>
</evidence>
<evidence type="ECO:0000313" key="8">
    <source>
        <dbReference type="EMBL" id="RKN38006.1"/>
    </source>
</evidence>
<proteinExistence type="inferred from homology"/>
<dbReference type="InterPro" id="IPR013249">
    <property type="entry name" value="RNA_pol_sigma70_r4_t2"/>
</dbReference>
<feature type="domain" description="RNA polymerase sigma factor 70 region 4 type 2" evidence="7">
    <location>
        <begin position="104"/>
        <end position="155"/>
    </location>
</feature>
<dbReference type="PANTHER" id="PTHR43133">
    <property type="entry name" value="RNA POLYMERASE ECF-TYPE SIGMA FACTO"/>
    <property type="match status" value="1"/>
</dbReference>
<keyword evidence="5" id="KW-0804">Transcription</keyword>
<accession>A0A3A9YRY3</accession>
<dbReference type="InterPro" id="IPR039425">
    <property type="entry name" value="RNA_pol_sigma-70-like"/>
</dbReference>
<dbReference type="Pfam" id="PF04542">
    <property type="entry name" value="Sigma70_r2"/>
    <property type="match status" value="1"/>
</dbReference>
<dbReference type="OrthoDB" id="3785047at2"/>
<dbReference type="GO" id="GO:0003677">
    <property type="term" value="F:DNA binding"/>
    <property type="evidence" value="ECO:0007669"/>
    <property type="project" value="UniProtKB-KW"/>
</dbReference>
<dbReference type="InterPro" id="IPR036388">
    <property type="entry name" value="WH-like_DNA-bd_sf"/>
</dbReference>
<dbReference type="InterPro" id="IPR013324">
    <property type="entry name" value="RNA_pol_sigma_r3/r4-like"/>
</dbReference>
<evidence type="ECO:0000256" key="3">
    <source>
        <dbReference type="ARBA" id="ARBA00023082"/>
    </source>
</evidence>
<dbReference type="InterPro" id="IPR014284">
    <property type="entry name" value="RNA_pol_sigma-70_dom"/>
</dbReference>
<evidence type="ECO:0000259" key="7">
    <source>
        <dbReference type="Pfam" id="PF08281"/>
    </source>
</evidence>
<dbReference type="GO" id="GO:0006352">
    <property type="term" value="P:DNA-templated transcription initiation"/>
    <property type="evidence" value="ECO:0007669"/>
    <property type="project" value="InterPro"/>
</dbReference>
<keyword evidence="4" id="KW-0238">DNA-binding</keyword>
<feature type="domain" description="RNA polymerase sigma-70 region 2" evidence="6">
    <location>
        <begin position="22"/>
        <end position="80"/>
    </location>
</feature>
<organism evidence="8 9">
    <name type="scientific">Streptomyces hoynatensis</name>
    <dbReference type="NCBI Taxonomy" id="1141874"/>
    <lineage>
        <taxon>Bacteria</taxon>
        <taxon>Bacillati</taxon>
        <taxon>Actinomycetota</taxon>
        <taxon>Actinomycetes</taxon>
        <taxon>Kitasatosporales</taxon>
        <taxon>Streptomycetaceae</taxon>
        <taxon>Streptomyces</taxon>
    </lineage>
</organism>
<dbReference type="InterPro" id="IPR013325">
    <property type="entry name" value="RNA_pol_sigma_r2"/>
</dbReference>
<sequence length="170" mass="19256">MRRRDLDAYRDFAVARSAALYRSACLLTGGDTHLAEDLVQETLSRMYTVWHRRKCIDQPEAYARAVLVRVYLAHRRRRSSTERPVTTLPDQPAPSVVDSPLRVVLLKALAELPRKDRAVLVLRYWEDLSVEQTAEALRTSSSAVRSRSSRALAKLRAQLGDSGFVELHAV</sequence>
<dbReference type="NCBIfam" id="TIGR02983">
    <property type="entry name" value="SigE-fam_strep"/>
    <property type="match status" value="1"/>
</dbReference>
<evidence type="ECO:0000256" key="5">
    <source>
        <dbReference type="ARBA" id="ARBA00023163"/>
    </source>
</evidence>
<keyword evidence="3" id="KW-0731">Sigma factor</keyword>
<keyword evidence="9" id="KW-1185">Reference proteome</keyword>
<keyword evidence="2" id="KW-0805">Transcription regulation</keyword>
<evidence type="ECO:0000256" key="4">
    <source>
        <dbReference type="ARBA" id="ARBA00023125"/>
    </source>
</evidence>
<dbReference type="GO" id="GO:0016987">
    <property type="term" value="F:sigma factor activity"/>
    <property type="evidence" value="ECO:0007669"/>
    <property type="project" value="UniProtKB-KW"/>
</dbReference>
<dbReference type="Gene3D" id="1.10.1740.10">
    <property type="match status" value="1"/>
</dbReference>
<comment type="caution">
    <text evidence="8">The sequence shown here is derived from an EMBL/GenBank/DDBJ whole genome shotgun (WGS) entry which is preliminary data.</text>
</comment>
<dbReference type="PANTHER" id="PTHR43133:SF50">
    <property type="entry name" value="ECF RNA POLYMERASE SIGMA FACTOR SIGM"/>
    <property type="match status" value="1"/>
</dbReference>
<dbReference type="InterPro" id="IPR014325">
    <property type="entry name" value="RNA_pol_sigma-E_actinobac"/>
</dbReference>
<dbReference type="EMBL" id="RBAL01000020">
    <property type="protein sequence ID" value="RKN38006.1"/>
    <property type="molecule type" value="Genomic_DNA"/>
</dbReference>
<reference evidence="8 9" key="1">
    <citation type="journal article" date="2014" name="Int. J. Syst. Evol. Microbiol.">
        <title>Streptomyces hoynatensis sp. nov., isolated from deep marine sediment.</title>
        <authorList>
            <person name="Veyisoglu A."/>
            <person name="Sahin N."/>
        </authorList>
    </citation>
    <scope>NUCLEOTIDE SEQUENCE [LARGE SCALE GENOMIC DNA]</scope>
    <source>
        <strain evidence="8 9">KCTC 29097</strain>
    </source>
</reference>
<dbReference type="NCBIfam" id="TIGR02937">
    <property type="entry name" value="sigma70-ECF"/>
    <property type="match status" value="1"/>
</dbReference>
<dbReference type="SUPFAM" id="SSF88659">
    <property type="entry name" value="Sigma3 and sigma4 domains of RNA polymerase sigma factors"/>
    <property type="match status" value="1"/>
</dbReference>
<evidence type="ECO:0000313" key="9">
    <source>
        <dbReference type="Proteomes" id="UP000272474"/>
    </source>
</evidence>
<dbReference type="RefSeq" id="WP_120683883.1">
    <property type="nucleotide sequence ID" value="NZ_RBAL01000020.1"/>
</dbReference>
<dbReference type="Gene3D" id="1.10.10.10">
    <property type="entry name" value="Winged helix-like DNA-binding domain superfamily/Winged helix DNA-binding domain"/>
    <property type="match status" value="1"/>
</dbReference>
<gene>
    <name evidence="8" type="ORF">D7294_25800</name>
</gene>
<protein>
    <submittedName>
        <fullName evidence="8">SigE family RNA polymerase sigma factor</fullName>
    </submittedName>
</protein>
<name>A0A3A9YRY3_9ACTN</name>